<sequence>MAPARAAVASVAAVRGVRVAGCPSPGRAVEEAGPGRGPRGRWERTTGRGAAAPWTTSCRGSSVPHPAGPRAARAGRGRRGGRRVRRGRTRRARARRTGRIRAMPSPECRSSSLLHGARPRSRRRVGSHRAMGASGADRAR</sequence>
<proteinExistence type="predicted"/>
<dbReference type="Proteomes" id="UP000014062">
    <property type="component" value="Chromosome"/>
</dbReference>
<accession>A0A7U9HAZ9</accession>
<dbReference type="EMBL" id="CM001889">
    <property type="protein sequence ID" value="EOY48073.1"/>
    <property type="molecule type" value="Genomic_DNA"/>
</dbReference>
<evidence type="ECO:0000256" key="1">
    <source>
        <dbReference type="SAM" id="MobiDB-lite"/>
    </source>
</evidence>
<evidence type="ECO:0000313" key="2">
    <source>
        <dbReference type="EMBL" id="EOY48073.1"/>
    </source>
</evidence>
<organism evidence="2 3">
    <name type="scientific">Streptomyces lividans 1326</name>
    <dbReference type="NCBI Taxonomy" id="1200984"/>
    <lineage>
        <taxon>Bacteria</taxon>
        <taxon>Bacillati</taxon>
        <taxon>Actinomycetota</taxon>
        <taxon>Actinomycetes</taxon>
        <taxon>Kitasatosporales</taxon>
        <taxon>Streptomycetaceae</taxon>
        <taxon>Streptomyces</taxon>
    </lineage>
</organism>
<name>A0A7U9HAZ9_STRLI</name>
<reference evidence="3" key="1">
    <citation type="journal article" date="2013" name="Genome Biol. Evol.">
        <title>The genome sequence of Streptomyces lividans 66 reveals a novel tRNA-dependent peptide biosynthetic system within a metal-related genomic island.</title>
        <authorList>
            <person name="Cruz-Morales P."/>
            <person name="Vijgenboom E."/>
            <person name="Iruegas-Bocardo F."/>
            <person name="Girard G."/>
            <person name="Yanez-Guerra L.A."/>
            <person name="Ramos-Aboites H.E."/>
            <person name="Pernodet J.L."/>
            <person name="Anne J."/>
            <person name="van Wezel G.P."/>
            <person name="Barona-Gomez F."/>
        </authorList>
    </citation>
    <scope>NUCLEOTIDE SEQUENCE [LARGE SCALE GENOMIC DNA]</scope>
    <source>
        <strain evidence="3">1326</strain>
    </source>
</reference>
<feature type="compositionally biased region" description="Basic residues" evidence="1">
    <location>
        <begin position="117"/>
        <end position="127"/>
    </location>
</feature>
<feature type="compositionally biased region" description="Basic residues" evidence="1">
    <location>
        <begin position="73"/>
        <end position="99"/>
    </location>
</feature>
<gene>
    <name evidence="2" type="ORF">SLI_3360</name>
</gene>
<evidence type="ECO:0000313" key="3">
    <source>
        <dbReference type="Proteomes" id="UP000014062"/>
    </source>
</evidence>
<feature type="region of interest" description="Disordered" evidence="1">
    <location>
        <begin position="23"/>
        <end position="140"/>
    </location>
</feature>
<protein>
    <submittedName>
        <fullName evidence="2">Uncharacterized protein</fullName>
    </submittedName>
</protein>
<dbReference type="AlphaFoldDB" id="A0A7U9HAZ9"/>